<evidence type="ECO:0000259" key="1">
    <source>
        <dbReference type="Pfam" id="PF26194"/>
    </source>
</evidence>
<dbReference type="PANTHER" id="PTHR22640:SF2">
    <property type="entry name" value="STRUCTURAL MAINTENANCE OF CHROMOSOMES FLEXIBLE HINGE DOMAIN-CONTAINING PROTEIN 1"/>
    <property type="match status" value="1"/>
</dbReference>
<gene>
    <name evidence="2" type="ORF">ATANTOWER_026107</name>
</gene>
<comment type="caution">
    <text evidence="2">The sequence shown here is derived from an EMBL/GenBank/DDBJ whole genome shotgun (WGS) entry which is preliminary data.</text>
</comment>
<evidence type="ECO:0000313" key="2">
    <source>
        <dbReference type="EMBL" id="MED6253297.1"/>
    </source>
</evidence>
<dbReference type="PANTHER" id="PTHR22640">
    <property type="entry name" value="STRUCTURAL MAINTENANCE OF CHROMOSOMES FLEXIBLE HINGE DOMAIN-CONTAINING PROTEIN 1"/>
    <property type="match status" value="1"/>
</dbReference>
<feature type="non-terminal residue" evidence="2">
    <location>
        <position position="137"/>
    </location>
</feature>
<protein>
    <recommendedName>
        <fullName evidence="1">SMCHD1 Ig-like domain-containing protein</fullName>
    </recommendedName>
</protein>
<name>A0ABU7BS75_9TELE</name>
<accession>A0ABU7BS75</accession>
<organism evidence="2 3">
    <name type="scientific">Ataeniobius toweri</name>
    <dbReference type="NCBI Taxonomy" id="208326"/>
    <lineage>
        <taxon>Eukaryota</taxon>
        <taxon>Metazoa</taxon>
        <taxon>Chordata</taxon>
        <taxon>Craniata</taxon>
        <taxon>Vertebrata</taxon>
        <taxon>Euteleostomi</taxon>
        <taxon>Actinopterygii</taxon>
        <taxon>Neopterygii</taxon>
        <taxon>Teleostei</taxon>
        <taxon>Neoteleostei</taxon>
        <taxon>Acanthomorphata</taxon>
        <taxon>Ovalentaria</taxon>
        <taxon>Atherinomorphae</taxon>
        <taxon>Cyprinodontiformes</taxon>
        <taxon>Goodeidae</taxon>
        <taxon>Ataeniobius</taxon>
    </lineage>
</organism>
<evidence type="ECO:0000313" key="3">
    <source>
        <dbReference type="Proteomes" id="UP001345963"/>
    </source>
</evidence>
<dbReference type="Pfam" id="PF26194">
    <property type="entry name" value="Ig_SMCHD1_1st"/>
    <property type="match status" value="1"/>
</dbReference>
<feature type="domain" description="SMCHD1 Ig-like" evidence="1">
    <location>
        <begin position="73"/>
        <end position="136"/>
    </location>
</feature>
<dbReference type="EMBL" id="JAHUTI010065141">
    <property type="protein sequence ID" value="MED6253297.1"/>
    <property type="molecule type" value="Genomic_DNA"/>
</dbReference>
<keyword evidence="3" id="KW-1185">Reference proteome</keyword>
<dbReference type="Proteomes" id="UP001345963">
    <property type="component" value="Unassembled WGS sequence"/>
</dbReference>
<sequence>MCSEELLKLETIKGKHRTGVGLGCRETENKGLDQEPKELYDENPKVIPITKIDRTATDESIKKHIENERKKLPEHLNVDWPEGNPLPENAVLLAGTPLGPLQVEILNSDKVSISSRISTGGQRLGIQMSVLLKVVHN</sequence>
<proteinExistence type="predicted"/>
<reference evidence="2 3" key="1">
    <citation type="submission" date="2021-07" db="EMBL/GenBank/DDBJ databases">
        <authorList>
            <person name="Palmer J.M."/>
        </authorList>
    </citation>
    <scope>NUCLEOTIDE SEQUENCE [LARGE SCALE GENOMIC DNA]</scope>
    <source>
        <strain evidence="2 3">AT_MEX2019</strain>
        <tissue evidence="2">Muscle</tissue>
    </source>
</reference>
<dbReference type="InterPro" id="IPR038892">
    <property type="entry name" value="SMCHD1"/>
</dbReference>
<dbReference type="InterPro" id="IPR058611">
    <property type="entry name" value="Ig_SMCHD1_1st"/>
</dbReference>